<organism evidence="4 5">
    <name type="scientific">Eiseniibacteriota bacterium</name>
    <dbReference type="NCBI Taxonomy" id="2212470"/>
    <lineage>
        <taxon>Bacteria</taxon>
        <taxon>Candidatus Eiseniibacteriota</taxon>
    </lineage>
</organism>
<accession>A0A538UC95</accession>
<dbReference type="InterPro" id="IPR057666">
    <property type="entry name" value="DrpA_SLOG"/>
</dbReference>
<reference evidence="4 5" key="1">
    <citation type="journal article" date="2019" name="Nat. Microbiol.">
        <title>Mediterranean grassland soil C-N compound turnover is dependent on rainfall and depth, and is mediated by genomically divergent microorganisms.</title>
        <authorList>
            <person name="Diamond S."/>
            <person name="Andeer P.F."/>
            <person name="Li Z."/>
            <person name="Crits-Christoph A."/>
            <person name="Burstein D."/>
            <person name="Anantharaman K."/>
            <person name="Lane K.R."/>
            <person name="Thomas B.C."/>
            <person name="Pan C."/>
            <person name="Northen T.R."/>
            <person name="Banfield J.F."/>
        </authorList>
    </citation>
    <scope>NUCLEOTIDE SEQUENCE [LARGE SCALE GENOMIC DNA]</scope>
    <source>
        <strain evidence="4">WS_10</strain>
    </source>
</reference>
<dbReference type="Pfam" id="PF17782">
    <property type="entry name" value="WHD_DprA"/>
    <property type="match status" value="1"/>
</dbReference>
<protein>
    <submittedName>
        <fullName evidence="4">DNA-protecting protein DprA</fullName>
    </submittedName>
</protein>
<gene>
    <name evidence="4" type="primary">dprA</name>
    <name evidence="4" type="ORF">E6K80_00080</name>
</gene>
<dbReference type="InterPro" id="IPR003488">
    <property type="entry name" value="DprA"/>
</dbReference>
<name>A0A538UC95_UNCEI</name>
<evidence type="ECO:0000256" key="1">
    <source>
        <dbReference type="ARBA" id="ARBA00006525"/>
    </source>
</evidence>
<dbReference type="AlphaFoldDB" id="A0A538UC95"/>
<comment type="similarity">
    <text evidence="1">Belongs to the DprA/Smf family.</text>
</comment>
<proteinExistence type="inferred from homology"/>
<comment type="caution">
    <text evidence="4">The sequence shown here is derived from an EMBL/GenBank/DDBJ whole genome shotgun (WGS) entry which is preliminary data.</text>
</comment>
<dbReference type="PANTHER" id="PTHR43022:SF1">
    <property type="entry name" value="PROTEIN SMF"/>
    <property type="match status" value="1"/>
</dbReference>
<dbReference type="Gene3D" id="1.10.10.10">
    <property type="entry name" value="Winged helix-like DNA-binding domain superfamily/Winged helix DNA-binding domain"/>
    <property type="match status" value="1"/>
</dbReference>
<dbReference type="SUPFAM" id="SSF102405">
    <property type="entry name" value="MCP/YpsA-like"/>
    <property type="match status" value="1"/>
</dbReference>
<dbReference type="PANTHER" id="PTHR43022">
    <property type="entry name" value="PROTEIN SMF"/>
    <property type="match status" value="1"/>
</dbReference>
<sequence length="294" mass="30625">MPSRLATEIRPLHADDPHFPAGLHDLADTPSILYARGALPPPIGQTVAMVGSRAASTYGRAMAERLAGDLTRLGYAIVSGLARGIDAAAHAGAMNAGGGTWAVLPSGLDAITPRHHERLAESIMERGGLVTEIAGGGPRGKGEFIRRNRLIAALASAVVVVEAAGTSGALATAAAGRRLGRQVLAVPGDVDRETARGCHRLLRQGAALCEEAHDVIVAIERWRAERGSPATGDGAPRTAAARVLRALATRARTLEALARHADLAPAETLAALLSLEWGGSARRWPGPRWSRVEP</sequence>
<dbReference type="Proteomes" id="UP000319836">
    <property type="component" value="Unassembled WGS sequence"/>
</dbReference>
<evidence type="ECO:0000313" key="5">
    <source>
        <dbReference type="Proteomes" id="UP000319836"/>
    </source>
</evidence>
<dbReference type="GO" id="GO:0009294">
    <property type="term" value="P:DNA-mediated transformation"/>
    <property type="evidence" value="ECO:0007669"/>
    <property type="project" value="InterPro"/>
</dbReference>
<dbReference type="Gene3D" id="3.40.50.450">
    <property type="match status" value="1"/>
</dbReference>
<evidence type="ECO:0000259" key="3">
    <source>
        <dbReference type="Pfam" id="PF17782"/>
    </source>
</evidence>
<feature type="domain" description="DprA winged helix" evidence="3">
    <location>
        <begin position="238"/>
        <end position="286"/>
    </location>
</feature>
<dbReference type="NCBIfam" id="TIGR00732">
    <property type="entry name" value="dprA"/>
    <property type="match status" value="1"/>
</dbReference>
<feature type="domain" description="Smf/DprA SLOG" evidence="2">
    <location>
        <begin position="14"/>
        <end position="218"/>
    </location>
</feature>
<dbReference type="InterPro" id="IPR041614">
    <property type="entry name" value="DprA_WH"/>
</dbReference>
<dbReference type="InterPro" id="IPR036388">
    <property type="entry name" value="WH-like_DNA-bd_sf"/>
</dbReference>
<dbReference type="Pfam" id="PF02481">
    <property type="entry name" value="DNA_processg_A"/>
    <property type="match status" value="1"/>
</dbReference>
<dbReference type="EMBL" id="VBPA01000003">
    <property type="protein sequence ID" value="TMQ73447.1"/>
    <property type="molecule type" value="Genomic_DNA"/>
</dbReference>
<evidence type="ECO:0000313" key="4">
    <source>
        <dbReference type="EMBL" id="TMQ73447.1"/>
    </source>
</evidence>
<evidence type="ECO:0000259" key="2">
    <source>
        <dbReference type="Pfam" id="PF02481"/>
    </source>
</evidence>